<evidence type="ECO:0000313" key="3">
    <source>
        <dbReference type="WBParaSite" id="PEQ_0001031501-mRNA-1"/>
    </source>
</evidence>
<accession>A0A914RUZ7</accession>
<dbReference type="AlphaFoldDB" id="A0A914RUZ7"/>
<proteinExistence type="predicted"/>
<evidence type="ECO:0000256" key="1">
    <source>
        <dbReference type="PROSITE-ProRule" id="PRU00339"/>
    </source>
</evidence>
<keyword evidence="1" id="KW-0802">TPR repeat</keyword>
<dbReference type="SUPFAM" id="SSF48452">
    <property type="entry name" value="TPR-like"/>
    <property type="match status" value="1"/>
</dbReference>
<dbReference type="WBParaSite" id="PEQ_0001031501-mRNA-1">
    <property type="protein sequence ID" value="PEQ_0001031501-mRNA-1"/>
    <property type="gene ID" value="PEQ_0001031501"/>
</dbReference>
<dbReference type="InterPro" id="IPR019734">
    <property type="entry name" value="TPR_rpt"/>
</dbReference>
<dbReference type="InterPro" id="IPR011990">
    <property type="entry name" value="TPR-like_helical_dom_sf"/>
</dbReference>
<organism evidence="2 3">
    <name type="scientific">Parascaris equorum</name>
    <name type="common">Equine roundworm</name>
    <dbReference type="NCBI Taxonomy" id="6256"/>
    <lineage>
        <taxon>Eukaryota</taxon>
        <taxon>Metazoa</taxon>
        <taxon>Ecdysozoa</taxon>
        <taxon>Nematoda</taxon>
        <taxon>Chromadorea</taxon>
        <taxon>Rhabditida</taxon>
        <taxon>Spirurina</taxon>
        <taxon>Ascaridomorpha</taxon>
        <taxon>Ascaridoidea</taxon>
        <taxon>Ascarididae</taxon>
        <taxon>Parascaris</taxon>
    </lineage>
</organism>
<keyword evidence="2" id="KW-1185">Reference proteome</keyword>
<dbReference type="Proteomes" id="UP000887564">
    <property type="component" value="Unplaced"/>
</dbReference>
<sequence length="118" mass="13680">METGKLCMWVAMWMNVSRSCRVQQCELLFEAAGFYPSEKALMDARKAIAMDPFSIKGRYRHAMALINLELYEMAFDDLEKILEIDPNNKETQKMKEAIKDKANARFFGFHLHLLIIGT</sequence>
<feature type="repeat" description="TPR" evidence="1">
    <location>
        <begin position="55"/>
        <end position="88"/>
    </location>
</feature>
<name>A0A914RUZ7_PAREQ</name>
<reference evidence="3" key="1">
    <citation type="submission" date="2022-11" db="UniProtKB">
        <authorList>
            <consortium name="WormBaseParasite"/>
        </authorList>
    </citation>
    <scope>IDENTIFICATION</scope>
</reference>
<dbReference type="Gene3D" id="1.25.40.10">
    <property type="entry name" value="Tetratricopeptide repeat domain"/>
    <property type="match status" value="1"/>
</dbReference>
<evidence type="ECO:0000313" key="2">
    <source>
        <dbReference type="Proteomes" id="UP000887564"/>
    </source>
</evidence>
<dbReference type="PROSITE" id="PS50005">
    <property type="entry name" value="TPR"/>
    <property type="match status" value="1"/>
</dbReference>
<protein>
    <submittedName>
        <fullName evidence="3">TPR_REGION domain-containing protein</fullName>
    </submittedName>
</protein>